<dbReference type="SMART" id="SM00382">
    <property type="entry name" value="AAA"/>
    <property type="match status" value="1"/>
</dbReference>
<feature type="domain" description="AAA+ ATPase" evidence="3">
    <location>
        <begin position="103"/>
        <end position="236"/>
    </location>
</feature>
<evidence type="ECO:0000313" key="4">
    <source>
        <dbReference type="EMBL" id="AFD27518.1"/>
    </source>
</evidence>
<accession>H8H1X1</accession>
<dbReference type="AlphaFoldDB" id="H8H1X1"/>
<name>H8H1X1_DEIGI</name>
<dbReference type="PATRIC" id="fig|745776.4.peg.3603"/>
<gene>
    <name evidence="4" type="ordered locus">DGo_PB0249</name>
</gene>
<dbReference type="HOGENOM" id="CLU_022515_0_1_0"/>
<evidence type="ECO:0000256" key="2">
    <source>
        <dbReference type="ARBA" id="ARBA00022840"/>
    </source>
</evidence>
<evidence type="ECO:0000313" key="5">
    <source>
        <dbReference type="Proteomes" id="UP000007575"/>
    </source>
</evidence>
<dbReference type="Pfam" id="PF19568">
    <property type="entry name" value="Spore_III_AA"/>
    <property type="match status" value="1"/>
</dbReference>
<dbReference type="SUPFAM" id="SSF52540">
    <property type="entry name" value="P-loop containing nucleoside triphosphate hydrolases"/>
    <property type="match status" value="1"/>
</dbReference>
<dbReference type="InterPro" id="IPR027417">
    <property type="entry name" value="P-loop_NTPase"/>
</dbReference>
<reference evidence="4 5" key="1">
    <citation type="journal article" date="2012" name="PLoS ONE">
        <title>Genome sequence and transcriptome analysis of the radioresistant bacterium Deinococcus gobiensis: insights into the extreme environmental adaptations.</title>
        <authorList>
            <person name="Yuan M."/>
            <person name="Chen M."/>
            <person name="Zhang W."/>
            <person name="Lu W."/>
            <person name="Wang J."/>
            <person name="Yang M."/>
            <person name="Zhao P."/>
            <person name="Tang R."/>
            <person name="Li X."/>
            <person name="Hao Y."/>
            <person name="Zhou Z."/>
            <person name="Zhan Y."/>
            <person name="Yu H."/>
            <person name="Teng C."/>
            <person name="Yan Y."/>
            <person name="Ping S."/>
            <person name="Wang Y."/>
            <person name="Lin M."/>
        </authorList>
    </citation>
    <scope>NUCLEOTIDE SEQUENCE [LARGE SCALE GENOMIC DNA]</scope>
    <source>
        <strain evidence="5">DSM 21396 / JCM 16679 / CGMCC 1.7299 / I-0</strain>
        <plasmid evidence="4">P2</plasmid>
    </source>
</reference>
<dbReference type="KEGG" id="dgo:DGo_PB0249"/>
<dbReference type="GO" id="GO:0005524">
    <property type="term" value="F:ATP binding"/>
    <property type="evidence" value="ECO:0007669"/>
    <property type="project" value="UniProtKB-KW"/>
</dbReference>
<geneLocation type="plasmid" evidence="4 5">
    <name>P2</name>
</geneLocation>
<keyword evidence="1" id="KW-0547">Nucleotide-binding</keyword>
<dbReference type="InterPro" id="IPR045735">
    <property type="entry name" value="Spore_III_AA_AAA+_ATPase"/>
</dbReference>
<dbReference type="InterPro" id="IPR003593">
    <property type="entry name" value="AAA+_ATPase"/>
</dbReference>
<keyword evidence="2" id="KW-0067">ATP-binding</keyword>
<proteinExistence type="predicted"/>
<keyword evidence="5" id="KW-1185">Reference proteome</keyword>
<dbReference type="PANTHER" id="PTHR20953">
    <property type="entry name" value="KINASE-RELATED"/>
    <property type="match status" value="1"/>
</dbReference>
<keyword evidence="4" id="KW-0614">Plasmid</keyword>
<dbReference type="EMBL" id="CP002193">
    <property type="protein sequence ID" value="AFD27518.1"/>
    <property type="molecule type" value="Genomic_DNA"/>
</dbReference>
<organism evidence="4 5">
    <name type="scientific">Deinococcus gobiensis (strain DSM 21396 / JCM 16679 / CGMCC 1.7299 / I-0)</name>
    <dbReference type="NCBI Taxonomy" id="745776"/>
    <lineage>
        <taxon>Bacteria</taxon>
        <taxon>Thermotogati</taxon>
        <taxon>Deinococcota</taxon>
        <taxon>Deinococci</taxon>
        <taxon>Deinococcales</taxon>
        <taxon>Deinococcaceae</taxon>
        <taxon>Deinococcus</taxon>
    </lineage>
</organism>
<evidence type="ECO:0000259" key="3">
    <source>
        <dbReference type="SMART" id="SM00382"/>
    </source>
</evidence>
<dbReference type="Gene3D" id="3.40.50.300">
    <property type="entry name" value="P-loop containing nucleotide triphosphate hydrolases"/>
    <property type="match status" value="1"/>
</dbReference>
<evidence type="ECO:0000256" key="1">
    <source>
        <dbReference type="ARBA" id="ARBA00022741"/>
    </source>
</evidence>
<dbReference type="Proteomes" id="UP000007575">
    <property type="component" value="Plasmid P2"/>
</dbReference>
<protein>
    <submittedName>
        <fullName evidence="4">AAA ATPase</fullName>
    </submittedName>
</protein>
<sequence>MSVQPLVRDRIRDVEEIRIQAFSPIEVLYRHAHIFYPFEPTMEDMKVLDSLGAWRDDGRLGMEGTLHRFGRMDTAQQTSLVTVRVAKAFVGLAEPLRPWLEKAQDGVIIIGLPGAGKTALLRDVNRILGERLAGRLFVCDSSNEILGDGIQPHSITDWLSRVPIGDPKLQLSKLNMVVKNFQPRWMVVDEVSSPDDARAIGYARSRGVRVVMTWHAGSLASAYQESEERTLWSLIKRNEEGITGPCVAQLGILVRGRGEYVVFENLTEAFASVAAGNLPLGVQVSVAQDTPWENREQALSG</sequence>
<dbReference type="PANTHER" id="PTHR20953:SF3">
    <property type="entry name" value="P-LOOP CONTAINING NUCLEOSIDE TRIPHOSPHATE HYDROLASES SUPERFAMILY PROTEIN"/>
    <property type="match status" value="1"/>
</dbReference>